<reference evidence="3" key="1">
    <citation type="submission" date="2021-11" db="EMBL/GenBank/DDBJ databases">
        <title>Streptomyces corallinus and Kineosporia corallina sp. nov., two new coral-derived marine actinobacteria.</title>
        <authorList>
            <person name="Buangrab K."/>
            <person name="Sutthacheep M."/>
            <person name="Yeemin T."/>
            <person name="Harunari E."/>
            <person name="Igarashi Y."/>
            <person name="Sripreechasak P."/>
            <person name="Kanchanasin P."/>
            <person name="Tanasupawat S."/>
            <person name="Phongsopitanun W."/>
        </authorList>
    </citation>
    <scope>NUCLEOTIDE SEQUENCE</scope>
    <source>
        <strain evidence="3">JCM 31032</strain>
    </source>
</reference>
<comment type="caution">
    <text evidence="3">The sequence shown here is derived from an EMBL/GenBank/DDBJ whole genome shotgun (WGS) entry which is preliminary data.</text>
</comment>
<sequence>MTPEEATTLTDDTSQIGLDDGPIGEESPDDNDRNPFSPRSDVSGDPLDLERGLPEDAPIYKGAFRGEDDDYLPLSTVREATAARNVATVASSSVNAASLSVNEVTKRLRAIGFRIRSTGEREQAIRAFKTGWFKLGPSLMDGTVANSILGPKASAAIDLAYERDKDGLSTMSPHFSFVETRCKCGGNFTDCRRIWPTRQSVIAAEALRTAYFPRGLTPVSWCRCTGHNRNVGGASSSRHLKGDALDIPHTVSLRRVKALDIYTGVGINRGDGNVQHVDLRPGSAAAPTVWYYA</sequence>
<protein>
    <submittedName>
        <fullName evidence="3">D-Ala-D-Ala carboxypeptidase family metallohydrolase</fullName>
    </submittedName>
</protein>
<keyword evidence="4" id="KW-1185">Reference proteome</keyword>
<feature type="region of interest" description="Disordered" evidence="1">
    <location>
        <begin position="1"/>
        <end position="54"/>
    </location>
</feature>
<dbReference type="GO" id="GO:0004180">
    <property type="term" value="F:carboxypeptidase activity"/>
    <property type="evidence" value="ECO:0007669"/>
    <property type="project" value="UniProtKB-KW"/>
</dbReference>
<dbReference type="EMBL" id="JAJOMB010000015">
    <property type="protein sequence ID" value="MCD5314257.1"/>
    <property type="molecule type" value="Genomic_DNA"/>
</dbReference>
<dbReference type="InterPro" id="IPR013230">
    <property type="entry name" value="Peptidase_M15A_C"/>
</dbReference>
<dbReference type="SUPFAM" id="SSF55166">
    <property type="entry name" value="Hedgehog/DD-peptidase"/>
    <property type="match status" value="1"/>
</dbReference>
<evidence type="ECO:0000256" key="1">
    <source>
        <dbReference type="SAM" id="MobiDB-lite"/>
    </source>
</evidence>
<feature type="domain" description="Peptidase M15A C-terminal" evidence="2">
    <location>
        <begin position="177"/>
        <end position="250"/>
    </location>
</feature>
<dbReference type="Pfam" id="PF08291">
    <property type="entry name" value="Peptidase_M15_3"/>
    <property type="match status" value="1"/>
</dbReference>
<keyword evidence="3" id="KW-0645">Protease</keyword>
<dbReference type="Gene3D" id="3.30.1380.10">
    <property type="match status" value="1"/>
</dbReference>
<dbReference type="Proteomes" id="UP001138997">
    <property type="component" value="Unassembled WGS sequence"/>
</dbReference>
<keyword evidence="3" id="KW-0378">Hydrolase</keyword>
<dbReference type="RefSeq" id="WP_231446614.1">
    <property type="nucleotide sequence ID" value="NZ_JAJOMB010000015.1"/>
</dbReference>
<evidence type="ECO:0000313" key="3">
    <source>
        <dbReference type="EMBL" id="MCD5314257.1"/>
    </source>
</evidence>
<keyword evidence="3" id="KW-0121">Carboxypeptidase</keyword>
<dbReference type="InterPro" id="IPR009045">
    <property type="entry name" value="Zn_M74/Hedgehog-like"/>
</dbReference>
<evidence type="ECO:0000313" key="4">
    <source>
        <dbReference type="Proteomes" id="UP001138997"/>
    </source>
</evidence>
<feature type="compositionally biased region" description="Polar residues" evidence="1">
    <location>
        <begin position="1"/>
        <end position="16"/>
    </location>
</feature>
<proteinExistence type="predicted"/>
<name>A0A9X1NFX1_9ACTN</name>
<evidence type="ECO:0000259" key="2">
    <source>
        <dbReference type="Pfam" id="PF08291"/>
    </source>
</evidence>
<dbReference type="AlphaFoldDB" id="A0A9X1NFX1"/>
<organism evidence="3 4">
    <name type="scientific">Kineosporia babensis</name>
    <dbReference type="NCBI Taxonomy" id="499548"/>
    <lineage>
        <taxon>Bacteria</taxon>
        <taxon>Bacillati</taxon>
        <taxon>Actinomycetota</taxon>
        <taxon>Actinomycetes</taxon>
        <taxon>Kineosporiales</taxon>
        <taxon>Kineosporiaceae</taxon>
        <taxon>Kineosporia</taxon>
    </lineage>
</organism>
<accession>A0A9X1NFX1</accession>
<gene>
    <name evidence="3" type="ORF">LR394_25425</name>
</gene>